<dbReference type="InterPro" id="IPR042099">
    <property type="entry name" value="ANL_N_sf"/>
</dbReference>
<reference evidence="10 11" key="1">
    <citation type="submission" date="2015-11" db="EMBL/GenBank/DDBJ databases">
        <title>Expanding the genomic diversity of Burkholderia species for the development of highly accurate diagnostics.</title>
        <authorList>
            <person name="Sahl J."/>
            <person name="Keim P."/>
            <person name="Wagner D."/>
        </authorList>
    </citation>
    <scope>NUCLEOTIDE SEQUENCE [LARGE SCALE GENOMIC DNA]</scope>
    <source>
        <strain evidence="10 11">MSMB1585WGS</strain>
    </source>
</reference>
<dbReference type="GO" id="GO:0072330">
    <property type="term" value="P:monocarboxylic acid biosynthetic process"/>
    <property type="evidence" value="ECO:0007669"/>
    <property type="project" value="UniProtKB-ARBA"/>
</dbReference>
<evidence type="ECO:0000313" key="10">
    <source>
        <dbReference type="EMBL" id="KVN88985.1"/>
    </source>
</evidence>
<dbReference type="PROSITE" id="PS00455">
    <property type="entry name" value="AMP_BINDING"/>
    <property type="match status" value="1"/>
</dbReference>
<evidence type="ECO:0000256" key="1">
    <source>
        <dbReference type="ARBA" id="ARBA00001957"/>
    </source>
</evidence>
<dbReference type="SMART" id="SM00823">
    <property type="entry name" value="PKS_PP"/>
    <property type="match status" value="2"/>
</dbReference>
<dbReference type="InterPro" id="IPR045851">
    <property type="entry name" value="AMP-bd_C_sf"/>
</dbReference>
<sequence length="2889" mass="311678">MTIDALLSRLAERGIHVEAVGDNLDIRAPRGTLTAELRAEIAAGKTALLARLRGTMAVRAEAAPQARHEPFPLTDIQQAYLSGREPHYELGGIGIYGYLEIDASGIDCARLERAWGRVVDRHDMLRCVALADGRQQVQPAGRTIPFTVVDLPETTPEHDAALDALRSDMLDRRFSGLEWPQFDIRVSRVNGRPSRLHVASDGLNIDLWSFSILVKDWVDLYRQPDVALPDLDISFRDYVIAFETYRQTPDYQRSVAHWLARAAELPPAPRLPYARPFGTVKGTDIRRRSFTLPAPAWRAFKARAAQAGVTPAAALMTAYAEVLALWSEEPRFTLNVTLFNRQPFHPQVDRLVGDFSSIMLLPFDAGALDSFAERARSAHDRLAEDLDRRSAGGLIAIREIARREHRPASALFPCVFTGTIGTTGYHELERLGPMLHQVTMTSQVALDEQVFETPAGLRVSWDAIENLFPPEMLDDMFEVHTDLLQRLAAAPAWAETNFPVQPPRRHGALIAAINDTSAPIPDLRIEQRLQEAVLAQPERRAVISLSGELSRSGLLARANALARTLHRFAANADRPVAVLLPSGPDQVVAVHAALLAGAPAMPLDWESPDLRILGMVRDAGAAAAVTDEAGALRRCWPDDIGLVLPDGTVSEPGSGVPDHAQTAYRATADDVACIIHTSGSTGTPKGVAVGHRSIVNRMTDMVTRFGLSADDISLGVTGLHHDMSLIDVIGLPAFAGGAVSVLAPGQRRDPGSWAARIARDRVTVWISVPTFLAMLVEHVEAQPAERHTDLQSLRLILLGGDFIPLDLPDRIRRLVPGVTLYSIGGPTETGIFDICHPIDKVDRTRRSIPYGKPLANTAYHVLDANLRPKPLFVPGEMVISGAGLAHGYWRDPQRSAEKFVVHPATGRRLYRSGDIGRWLPDGTLEILGRRDLQVKVGGHRIELADIEAALARHPAVSRAAAAVADGPGRSLIACVVPAADFWTRRVGPVVTEPQARARFKLEQPGLRRSDSSGAVALPAASAATRAQLQTRRSHRRFVADPIDLAALARTLEVLVAASGEGPLPRRRYGSAGGLYPIRVYLHAAGGRIAGLPGGLYYHDPIAHQLVPVDARDTLPAHMHAANNRSFAAESAFALFLVAHLPAIRPLYGQIARDLCLLEAGYIAQLLMDRCAGSTIGLCPLGLVDAGPLQEALGSPEDDEVLHCLVGGAIEPAWIAAPPPPSDTHAALAEDVKEYLRTVLPSHMVPEHIAVVDELPLNASGKIDRRLLSASRTVTRSGAAPATDTERKLAAIWQRLLDLTEVGPDDSFFRCGGDSLLATRLCTEVNRAFGVDMPVTTVFEAPTLAALAARVDSCAPTSVTTIPAADRTRPMPLFHSQRALWLHERLNPGQSAYNEPAGVHLTGRFDIDAIRQSMTTVMRRHEVLCHRFLEQDQEPVQVVDANACASLAIQSLDLRALDAPERQARIAAEMQAQSAPPFDLAKAPLLRVCAIRCADEDTLLLVVVHHIICDLWSLGVFATEIAEAYRAAIEKDAPRLAPLPLQYGDVAAWQRARPTDPAALAARKRRLDGIEALHLPTDFPRPAQPSFRGVRRSTTLSPASSAAVDALARRLDTSLFVVLAAAWAAVLSRHSGQVDFGIGMPVAGRDQPEFRPLIGFFASTLVLRADLRGNPGFETLARRMHTTVADALSHQHVPFEQLVGLFREWRDTSRNPLFQTLVVLQNEALIGASGPSLLKRSETDGGTEHFDLTLIGDRGSNGLSLTIRYATDLFAEATADRLLRHLLHMLETVALDIATPLGHLPLPGAAPLMGTPLTARSVQVEDVVARIRRHAEASPEAPAVIDARGAVALDYGSLDAASRRVAARLMRAGIGPEARVAVHMTRGPMAVVAALGVLRAGAVYVPVSAGQRTAHDVSAWGGATVLLSDQPEPPAAGVERIDPHDLPAPPDGLRDVTPVASATAYVIATSGVQGAPKPVEVDRGALSSYLPAIGHALCMTSTDVYLHTADFSFSSSIRQMLAPLVSGAAIAIAPSDLLIDAIGLFEHIGRTGVSVLDLVPSHLRACLDALAGMPADQRRALLDNRVRLLACASEALPPDLCRRWRELGGQAALLNMYGLTESGGIKLVSPAAAASAEHGPTMYIGRPLSGAWAVVCDHRLQPLAPGMIGEILLGGAGIARQYAGAPSLTAERFVPDPFSPSPGGRLLRTGDLGRLTGDGTLELVGRADAEVKIRGIRINLAALEAGVRTVPAVRDAIAVVDTHPDGYRQLRLVVQPEAGAAGPDAAQRITVGIRQMLPPAFKTAAIGFVDTLPRTRSGKISRSEIAGLSVTVPESRSDGGARNPAATLAAIWADLLHVPRVGDDDSFFELGGDSILVMRMVERGREAGIHIAPRDVMQHQTIAALIASQATSTASRADDRGPFSGPLGLLPAQLWFFERLPPNPHHWNLSVELDARETVAPQVLERALAALVAHHDALRVRFVRQAAGWQQICLPSDGSSKLHVADLSTVPADALERAVATHVERLKASLHLERGPVFAALLVNPGEALAQRLILTAHHLCVDAVSWHILVGDLNALCATAEDGDMQPLPPRSTGLHEWSLAATRLGCDATLPSRCSYWTELADIRTDIPQDRALPEDGDRHGDERRIEHTLTVAESDALGRLPRALGVSADDALLAALALAWPEWTGHALYVEIERHGRYEATDGIDLTRTVGWFTSAFPLLIRVSRPGDARHALETVSALTRRMQADGMAFDLARYLAAPQPVVDAVRALPVPAIRFNHLGRLDDIGHGGLFTWRDNRGLNDRPASAWRRNPLRLDVMTSGGHTHLIWSYSCRRHDARTVQALSNLFVTTLGRLLAVADRPGDDAAPPHPQRLPKDQLDDILSELNEAQARP</sequence>
<evidence type="ECO:0000256" key="8">
    <source>
        <dbReference type="ARBA" id="ARBA00079103"/>
    </source>
</evidence>
<dbReference type="InterPro" id="IPR057737">
    <property type="entry name" value="Condensation_MtbB-like"/>
</dbReference>
<dbReference type="InterPro" id="IPR036736">
    <property type="entry name" value="ACP-like_sf"/>
</dbReference>
<dbReference type="PROSITE" id="PS50075">
    <property type="entry name" value="CARRIER"/>
    <property type="match status" value="2"/>
</dbReference>
<organism evidence="10 11">
    <name type="scientific">Burkholderia ubonensis</name>
    <dbReference type="NCBI Taxonomy" id="101571"/>
    <lineage>
        <taxon>Bacteria</taxon>
        <taxon>Pseudomonadati</taxon>
        <taxon>Pseudomonadota</taxon>
        <taxon>Betaproteobacteria</taxon>
        <taxon>Burkholderiales</taxon>
        <taxon>Burkholderiaceae</taxon>
        <taxon>Burkholderia</taxon>
        <taxon>Burkholderia cepacia complex</taxon>
    </lineage>
</organism>
<comment type="cofactor">
    <cofactor evidence="1">
        <name>pantetheine 4'-phosphate</name>
        <dbReference type="ChEBI" id="CHEBI:47942"/>
    </cofactor>
</comment>
<evidence type="ECO:0000256" key="2">
    <source>
        <dbReference type="ARBA" id="ARBA00004924"/>
    </source>
</evidence>
<keyword evidence="3" id="KW-0596">Phosphopantetheine</keyword>
<dbReference type="InterPro" id="IPR025110">
    <property type="entry name" value="AMP-bd_C"/>
</dbReference>
<dbReference type="Pfam" id="PF00550">
    <property type="entry name" value="PP-binding"/>
    <property type="match status" value="2"/>
</dbReference>
<dbReference type="SMART" id="SM01294">
    <property type="entry name" value="PKS_PP_betabranch"/>
    <property type="match status" value="1"/>
</dbReference>
<feature type="domain" description="Carrier" evidence="9">
    <location>
        <begin position="2334"/>
        <end position="2408"/>
    </location>
</feature>
<keyword evidence="5" id="KW-0436">Ligase</keyword>
<dbReference type="InterPro" id="IPR010071">
    <property type="entry name" value="AA_adenyl_dom"/>
</dbReference>
<dbReference type="InterPro" id="IPR044894">
    <property type="entry name" value="TubC_N_sf"/>
</dbReference>
<dbReference type="InterPro" id="IPR020806">
    <property type="entry name" value="PKS_PP-bd"/>
</dbReference>
<dbReference type="Gene3D" id="3.40.109.10">
    <property type="entry name" value="NADH Oxidase"/>
    <property type="match status" value="1"/>
</dbReference>
<dbReference type="CDD" id="cd02142">
    <property type="entry name" value="McbC_SagB-like_oxidoreductase"/>
    <property type="match status" value="1"/>
</dbReference>
<dbReference type="FunFam" id="1.10.1200.10:FF:000016">
    <property type="entry name" value="Non-ribosomal peptide synthase"/>
    <property type="match status" value="1"/>
</dbReference>
<evidence type="ECO:0000259" key="9">
    <source>
        <dbReference type="PROSITE" id="PS50075"/>
    </source>
</evidence>
<dbReference type="Pfam" id="PF00501">
    <property type="entry name" value="AMP-binding"/>
    <property type="match status" value="2"/>
</dbReference>
<dbReference type="GO" id="GO:0016874">
    <property type="term" value="F:ligase activity"/>
    <property type="evidence" value="ECO:0007669"/>
    <property type="project" value="UniProtKB-KW"/>
</dbReference>
<accession>A0ABD4E9Y3</accession>
<dbReference type="SUPFAM" id="SSF52777">
    <property type="entry name" value="CoA-dependent acyltransferases"/>
    <property type="match status" value="6"/>
</dbReference>
<dbReference type="Gene3D" id="3.40.50.12780">
    <property type="entry name" value="N-terminal domain of ligase-like"/>
    <property type="match status" value="2"/>
</dbReference>
<dbReference type="Gene3D" id="3.30.559.30">
    <property type="entry name" value="Nonribosomal peptide synthetase, condensation domain"/>
    <property type="match status" value="3"/>
</dbReference>
<dbReference type="FunFam" id="3.30.559.10:FF:000023">
    <property type="entry name" value="Non-ribosomal peptide synthetase"/>
    <property type="match status" value="1"/>
</dbReference>
<dbReference type="GO" id="GO:0044550">
    <property type="term" value="P:secondary metabolite biosynthetic process"/>
    <property type="evidence" value="ECO:0007669"/>
    <property type="project" value="UniProtKB-ARBA"/>
</dbReference>
<comment type="catalytic activity">
    <reaction evidence="6">
        <text>holo-[peptidyl-carrier protein] + L-cysteine + ATP = L-cysteinyl-[peptidyl-carrier protein] + AMP + diphosphate</text>
        <dbReference type="Rhea" id="RHEA:61680"/>
        <dbReference type="Rhea" id="RHEA-COMP:11480"/>
        <dbReference type="Rhea" id="RHEA-COMP:15906"/>
        <dbReference type="ChEBI" id="CHEBI:30616"/>
        <dbReference type="ChEBI" id="CHEBI:33019"/>
        <dbReference type="ChEBI" id="CHEBI:35235"/>
        <dbReference type="ChEBI" id="CHEBI:64479"/>
        <dbReference type="ChEBI" id="CHEBI:144926"/>
        <dbReference type="ChEBI" id="CHEBI:456215"/>
        <dbReference type="EC" id="6.2.1.69"/>
    </reaction>
    <physiologicalReaction direction="left-to-right" evidence="6">
        <dbReference type="Rhea" id="RHEA:61681"/>
    </physiologicalReaction>
</comment>
<dbReference type="RefSeq" id="WP_060038854.1">
    <property type="nucleotide sequence ID" value="NZ_LPAD01000034.1"/>
</dbReference>
<dbReference type="InterPro" id="IPR029479">
    <property type="entry name" value="Nitroreductase"/>
</dbReference>
<dbReference type="Pfam" id="PF00668">
    <property type="entry name" value="Condensation"/>
    <property type="match status" value="3"/>
</dbReference>
<evidence type="ECO:0000313" key="11">
    <source>
        <dbReference type="Proteomes" id="UP000057910"/>
    </source>
</evidence>
<dbReference type="CDD" id="cd19531">
    <property type="entry name" value="LCL_NRPS-like"/>
    <property type="match status" value="1"/>
</dbReference>
<dbReference type="PANTHER" id="PTHR45527">
    <property type="entry name" value="NONRIBOSOMAL PEPTIDE SYNTHETASE"/>
    <property type="match status" value="1"/>
</dbReference>
<evidence type="ECO:0000256" key="3">
    <source>
        <dbReference type="ARBA" id="ARBA00022450"/>
    </source>
</evidence>
<dbReference type="Pfam" id="PF00881">
    <property type="entry name" value="Nitroreductase"/>
    <property type="match status" value="1"/>
</dbReference>
<keyword evidence="4" id="KW-0597">Phosphoprotein</keyword>
<evidence type="ECO:0000256" key="6">
    <source>
        <dbReference type="ARBA" id="ARBA00052643"/>
    </source>
</evidence>
<feature type="domain" description="Carrier" evidence="9">
    <location>
        <begin position="1279"/>
        <end position="1354"/>
    </location>
</feature>
<dbReference type="EC" id="6.2.1.69" evidence="7"/>
<dbReference type="SUPFAM" id="SSF56801">
    <property type="entry name" value="Acetyl-CoA synthetase-like"/>
    <property type="match status" value="2"/>
</dbReference>
<dbReference type="Pfam" id="PF13193">
    <property type="entry name" value="AMP-binding_C"/>
    <property type="match status" value="2"/>
</dbReference>
<dbReference type="CDD" id="cd19535">
    <property type="entry name" value="Cyc_NRPS"/>
    <property type="match status" value="1"/>
</dbReference>
<dbReference type="NCBIfam" id="TIGR01733">
    <property type="entry name" value="AA-adenyl-dom"/>
    <property type="match status" value="1"/>
</dbReference>
<dbReference type="Gene3D" id="1.10.1200.10">
    <property type="entry name" value="ACP-like"/>
    <property type="match status" value="2"/>
</dbReference>
<dbReference type="InterPro" id="IPR000415">
    <property type="entry name" value="Nitroreductase-like"/>
</dbReference>
<evidence type="ECO:0000256" key="7">
    <source>
        <dbReference type="ARBA" id="ARBA00066651"/>
    </source>
</evidence>
<comment type="caution">
    <text evidence="10">The sequence shown here is derived from an EMBL/GenBank/DDBJ whole genome shotgun (WGS) entry which is preliminary data.</text>
</comment>
<dbReference type="EMBL" id="LPAD01000034">
    <property type="protein sequence ID" value="KVN88985.1"/>
    <property type="molecule type" value="Genomic_DNA"/>
</dbReference>
<dbReference type="PROSITE" id="PS00012">
    <property type="entry name" value="PHOSPHOPANTETHEINE"/>
    <property type="match status" value="1"/>
</dbReference>
<evidence type="ECO:0000256" key="4">
    <source>
        <dbReference type="ARBA" id="ARBA00022553"/>
    </source>
</evidence>
<dbReference type="InterPro" id="IPR000873">
    <property type="entry name" value="AMP-dep_synth/lig_dom"/>
</dbReference>
<dbReference type="InterPro" id="IPR041464">
    <property type="entry name" value="TubC_N"/>
</dbReference>
<dbReference type="InterPro" id="IPR001242">
    <property type="entry name" value="Condensation_dom"/>
</dbReference>
<dbReference type="Gene3D" id="1.10.10.1830">
    <property type="entry name" value="Non-ribosomal peptide synthase, adenylation domain"/>
    <property type="match status" value="1"/>
</dbReference>
<name>A0ABD4E9Y3_9BURK</name>
<dbReference type="Gene3D" id="3.30.559.10">
    <property type="entry name" value="Chloramphenicol acetyltransferase-like domain"/>
    <property type="match status" value="3"/>
</dbReference>
<dbReference type="PANTHER" id="PTHR45527:SF10">
    <property type="entry name" value="PYOCHELIN SYNTHASE PCHF"/>
    <property type="match status" value="1"/>
</dbReference>
<dbReference type="InterPro" id="IPR009081">
    <property type="entry name" value="PP-bd_ACP"/>
</dbReference>
<gene>
    <name evidence="10" type="ORF">WJ68_05650</name>
</gene>
<dbReference type="Proteomes" id="UP000057910">
    <property type="component" value="Unassembled WGS sequence"/>
</dbReference>
<dbReference type="InterPro" id="IPR020845">
    <property type="entry name" value="AMP-binding_CS"/>
</dbReference>
<dbReference type="Pfam" id="PF18563">
    <property type="entry name" value="TubC_N"/>
    <property type="match status" value="1"/>
</dbReference>
<dbReference type="Gene3D" id="3.30.300.30">
    <property type="match status" value="2"/>
</dbReference>
<dbReference type="SUPFAM" id="SSF55469">
    <property type="entry name" value="FMN-dependent nitroreductase-like"/>
    <property type="match status" value="1"/>
</dbReference>
<dbReference type="SUPFAM" id="SSF47336">
    <property type="entry name" value="ACP-like"/>
    <property type="match status" value="2"/>
</dbReference>
<evidence type="ECO:0000256" key="5">
    <source>
        <dbReference type="ARBA" id="ARBA00022598"/>
    </source>
</evidence>
<comment type="pathway">
    <text evidence="2">Siderophore biosynthesis.</text>
</comment>
<dbReference type="InterPro" id="IPR006162">
    <property type="entry name" value="Ppantetheine_attach_site"/>
</dbReference>
<proteinExistence type="predicted"/>
<protein>
    <recommendedName>
        <fullName evidence="8">L-cysteine--[L-cysteinyl-carrier protein] ligase</fullName>
        <ecNumber evidence="7">6.2.1.69</ecNumber>
    </recommendedName>
    <alternativeName>
        <fullName evidence="8">L-cysteine--[L-cysteinyl-carrier protein] ligase</fullName>
    </alternativeName>
</protein>
<dbReference type="InterPro" id="IPR023213">
    <property type="entry name" value="CAT-like_dom_sf"/>
</dbReference>